<organism evidence="1 2">
    <name type="scientific">Aeribacillus alveayuensis</name>
    <dbReference type="NCBI Taxonomy" id="279215"/>
    <lineage>
        <taxon>Bacteria</taxon>
        <taxon>Bacillati</taxon>
        <taxon>Bacillota</taxon>
        <taxon>Bacilli</taxon>
        <taxon>Bacillales</taxon>
        <taxon>Bacillaceae</taxon>
        <taxon>Aeribacillus</taxon>
    </lineage>
</organism>
<reference evidence="1 2" key="1">
    <citation type="submission" date="2023-07" db="EMBL/GenBank/DDBJ databases">
        <title>Genomic Encyclopedia of Type Strains, Phase IV (KMG-IV): sequencing the most valuable type-strain genomes for metagenomic binning, comparative biology and taxonomic classification.</title>
        <authorList>
            <person name="Goeker M."/>
        </authorList>
    </citation>
    <scope>NUCLEOTIDE SEQUENCE [LARGE SCALE GENOMIC DNA]</scope>
    <source>
        <strain evidence="1 2">DSM 19092</strain>
    </source>
</reference>
<dbReference type="Pfam" id="PF22116">
    <property type="entry name" value="DUF6944"/>
    <property type="match status" value="1"/>
</dbReference>
<protein>
    <submittedName>
        <fullName evidence="1">Uncharacterized protein</fullName>
    </submittedName>
</protein>
<keyword evidence="2" id="KW-1185">Reference proteome</keyword>
<name>A0ABT9VQZ1_9BACI</name>
<dbReference type="RefSeq" id="WP_419152492.1">
    <property type="nucleotide sequence ID" value="NZ_JAUSTR010000014.1"/>
</dbReference>
<dbReference type="Proteomes" id="UP001225646">
    <property type="component" value="Unassembled WGS sequence"/>
</dbReference>
<dbReference type="InterPro" id="IPR054224">
    <property type="entry name" value="DUF6944"/>
</dbReference>
<gene>
    <name evidence="1" type="ORF">J2S06_002448</name>
</gene>
<sequence>MDNLSREILGSWIQAIGTVIAAIGSTPSNVISSDLLYDLDIWGNVLQATGNALQADDQGKISPLVRIGNEVQSIGNVTVVAGLVIDFEQETGQKLIITGNWIQALGALVIVGDELENETTADQSINIIGNLLQAIGNSLQALSGVYELEQVRNKYKDFKNLEKHINSESLKVSGSWIQAVGSVISLIGQIIVEEKK</sequence>
<accession>A0ABT9VQZ1</accession>
<comment type="caution">
    <text evidence="1">The sequence shown here is derived from an EMBL/GenBank/DDBJ whole genome shotgun (WGS) entry which is preliminary data.</text>
</comment>
<evidence type="ECO:0000313" key="2">
    <source>
        <dbReference type="Proteomes" id="UP001225646"/>
    </source>
</evidence>
<proteinExistence type="predicted"/>
<evidence type="ECO:0000313" key="1">
    <source>
        <dbReference type="EMBL" id="MDQ0163368.1"/>
    </source>
</evidence>
<dbReference type="EMBL" id="JAUSTR010000014">
    <property type="protein sequence ID" value="MDQ0163368.1"/>
    <property type="molecule type" value="Genomic_DNA"/>
</dbReference>